<evidence type="ECO:0000256" key="4">
    <source>
        <dbReference type="ARBA" id="ARBA00023136"/>
    </source>
</evidence>
<dbReference type="OrthoDB" id="3268959at2"/>
<sequence length="390" mass="40478">MSTDVRPTPAHGGPGRTAPEVPPPPRTGPLVALVAGREVLAQVRTRSFQVSTVILLLVVLAGVVLPSLLGGRFGGDTRVAVVAGAGAALEGREGFETVPADDADEARQLVRDEGVDAAVLPAPAASSGEGTGADVLVVARTEAPTALVEALSVTPEVELTDPDATPEALRFLVPFAFGLVFFMAALGSGTMIAQNTVQEKQTRVVEILLAAVPARVLMAGKILGNAALAIGQVAAIAAVAVVGLVVTGQDDLLTLVGAPVAWFVGFFVLGFALLAAIYAASASLVSRLEDVGSVLQPVTWLVMLPYFGVVFFSSNATVMTVLSYIPFSAPVAMPVRLFFGDAAWWEPLLALVLLAASTVVVVLVAARIYTRSLLRTGTRVRLRSALRERD</sequence>
<dbReference type="InterPro" id="IPR013525">
    <property type="entry name" value="ABC2_TM"/>
</dbReference>
<dbReference type="RefSeq" id="WP_090032905.1">
    <property type="nucleotide sequence ID" value="NZ_BONM01000001.1"/>
</dbReference>
<evidence type="ECO:0000256" key="2">
    <source>
        <dbReference type="ARBA" id="ARBA00022692"/>
    </source>
</evidence>
<name>A0A1I0YTI4_9CELL</name>
<dbReference type="Proteomes" id="UP000199012">
    <property type="component" value="Unassembled WGS sequence"/>
</dbReference>
<evidence type="ECO:0000256" key="5">
    <source>
        <dbReference type="SAM" id="MobiDB-lite"/>
    </source>
</evidence>
<evidence type="ECO:0000256" key="3">
    <source>
        <dbReference type="ARBA" id="ARBA00022989"/>
    </source>
</evidence>
<gene>
    <name evidence="8" type="ORF">SAMN05421867_108112</name>
</gene>
<feature type="transmembrane region" description="Helical" evidence="6">
    <location>
        <begin position="171"/>
        <end position="193"/>
    </location>
</feature>
<proteinExistence type="predicted"/>
<accession>A0A1I0YTI4</accession>
<dbReference type="EMBL" id="FOKA01000008">
    <property type="protein sequence ID" value="SFB15730.1"/>
    <property type="molecule type" value="Genomic_DNA"/>
</dbReference>
<keyword evidence="4 6" id="KW-0472">Membrane</keyword>
<evidence type="ECO:0000313" key="8">
    <source>
        <dbReference type="EMBL" id="SFB15730.1"/>
    </source>
</evidence>
<feature type="transmembrane region" description="Helical" evidence="6">
    <location>
        <begin position="347"/>
        <end position="369"/>
    </location>
</feature>
<feature type="domain" description="ABC-2 type transporter transmembrane" evidence="7">
    <location>
        <begin position="47"/>
        <end position="366"/>
    </location>
</feature>
<dbReference type="Pfam" id="PF12698">
    <property type="entry name" value="ABC2_membrane_3"/>
    <property type="match status" value="1"/>
</dbReference>
<feature type="transmembrane region" description="Helical" evidence="6">
    <location>
        <begin position="300"/>
        <end position="327"/>
    </location>
</feature>
<dbReference type="AlphaFoldDB" id="A0A1I0YTI4"/>
<evidence type="ECO:0000259" key="7">
    <source>
        <dbReference type="Pfam" id="PF12698"/>
    </source>
</evidence>
<evidence type="ECO:0000256" key="6">
    <source>
        <dbReference type="SAM" id="Phobius"/>
    </source>
</evidence>
<dbReference type="PANTHER" id="PTHR43471:SF3">
    <property type="entry name" value="ABC TRANSPORTER PERMEASE PROTEIN NATB"/>
    <property type="match status" value="1"/>
</dbReference>
<feature type="transmembrane region" description="Helical" evidence="6">
    <location>
        <begin position="50"/>
        <end position="69"/>
    </location>
</feature>
<dbReference type="STRING" id="988821.SAMN05421867_108112"/>
<protein>
    <submittedName>
        <fullName evidence="8">ABC-2 type transport system permease protein</fullName>
    </submittedName>
</protein>
<reference evidence="8 9" key="1">
    <citation type="submission" date="2016-10" db="EMBL/GenBank/DDBJ databases">
        <authorList>
            <person name="de Groot N.N."/>
        </authorList>
    </citation>
    <scope>NUCLEOTIDE SEQUENCE [LARGE SCALE GENOMIC DNA]</scope>
    <source>
        <strain evidence="8 9">CGMCC 4.6945</strain>
    </source>
</reference>
<evidence type="ECO:0000313" key="9">
    <source>
        <dbReference type="Proteomes" id="UP000199012"/>
    </source>
</evidence>
<keyword evidence="3 6" id="KW-1133">Transmembrane helix</keyword>
<comment type="subcellular location">
    <subcellularLocation>
        <location evidence="1">Membrane</location>
        <topology evidence="1">Multi-pass membrane protein</topology>
    </subcellularLocation>
</comment>
<keyword evidence="9" id="KW-1185">Reference proteome</keyword>
<dbReference type="PANTHER" id="PTHR43471">
    <property type="entry name" value="ABC TRANSPORTER PERMEASE"/>
    <property type="match status" value="1"/>
</dbReference>
<keyword evidence="2 6" id="KW-0812">Transmembrane</keyword>
<feature type="region of interest" description="Disordered" evidence="5">
    <location>
        <begin position="1"/>
        <end position="27"/>
    </location>
</feature>
<feature type="transmembrane region" description="Helical" evidence="6">
    <location>
        <begin position="222"/>
        <end position="246"/>
    </location>
</feature>
<feature type="transmembrane region" description="Helical" evidence="6">
    <location>
        <begin position="252"/>
        <end position="279"/>
    </location>
</feature>
<dbReference type="GO" id="GO:0140359">
    <property type="term" value="F:ABC-type transporter activity"/>
    <property type="evidence" value="ECO:0007669"/>
    <property type="project" value="InterPro"/>
</dbReference>
<evidence type="ECO:0000256" key="1">
    <source>
        <dbReference type="ARBA" id="ARBA00004141"/>
    </source>
</evidence>
<organism evidence="8 9">
    <name type="scientific">Cellulomonas marina</name>
    <dbReference type="NCBI Taxonomy" id="988821"/>
    <lineage>
        <taxon>Bacteria</taxon>
        <taxon>Bacillati</taxon>
        <taxon>Actinomycetota</taxon>
        <taxon>Actinomycetes</taxon>
        <taxon>Micrococcales</taxon>
        <taxon>Cellulomonadaceae</taxon>
        <taxon>Cellulomonas</taxon>
    </lineage>
</organism>
<dbReference type="GO" id="GO:0016020">
    <property type="term" value="C:membrane"/>
    <property type="evidence" value="ECO:0007669"/>
    <property type="project" value="UniProtKB-SubCell"/>
</dbReference>